<evidence type="ECO:0000313" key="4">
    <source>
        <dbReference type="EMBL" id="MUN36154.1"/>
    </source>
</evidence>
<protein>
    <submittedName>
        <fullName evidence="4">CDP-alcohol phosphatidyltransferase family protein</fullName>
    </submittedName>
</protein>
<gene>
    <name evidence="4" type="ORF">GNZ18_06025</name>
</gene>
<feature type="transmembrane region" description="Helical" evidence="3">
    <location>
        <begin position="31"/>
        <end position="51"/>
    </location>
</feature>
<evidence type="ECO:0000256" key="1">
    <source>
        <dbReference type="ARBA" id="ARBA00022679"/>
    </source>
</evidence>
<feature type="transmembrane region" description="Helical" evidence="3">
    <location>
        <begin position="143"/>
        <end position="165"/>
    </location>
</feature>
<feature type="transmembrane region" description="Helical" evidence="3">
    <location>
        <begin position="87"/>
        <end position="105"/>
    </location>
</feature>
<feature type="transmembrane region" description="Helical" evidence="3">
    <location>
        <begin position="63"/>
        <end position="81"/>
    </location>
</feature>
<dbReference type="Pfam" id="PF01066">
    <property type="entry name" value="CDP-OH_P_transf"/>
    <property type="match status" value="1"/>
</dbReference>
<feature type="transmembrane region" description="Helical" evidence="3">
    <location>
        <begin position="117"/>
        <end position="137"/>
    </location>
</feature>
<keyword evidence="3" id="KW-1133">Transmembrane helix</keyword>
<dbReference type="EMBL" id="WOFH01000002">
    <property type="protein sequence ID" value="MUN36154.1"/>
    <property type="molecule type" value="Genomic_DNA"/>
</dbReference>
<dbReference type="PROSITE" id="PS00379">
    <property type="entry name" value="CDP_ALCOHOL_P_TRANSF"/>
    <property type="match status" value="1"/>
</dbReference>
<keyword evidence="1 2" id="KW-0808">Transferase</keyword>
<dbReference type="GO" id="GO:0008654">
    <property type="term" value="P:phospholipid biosynthetic process"/>
    <property type="evidence" value="ECO:0007669"/>
    <property type="project" value="InterPro"/>
</dbReference>
<evidence type="ECO:0000313" key="5">
    <source>
        <dbReference type="Proteomes" id="UP000432015"/>
    </source>
</evidence>
<dbReference type="InterPro" id="IPR000462">
    <property type="entry name" value="CDP-OH_P_trans"/>
</dbReference>
<organism evidence="4 5">
    <name type="scientific">Actinomadura litoris</name>
    <dbReference type="NCBI Taxonomy" id="2678616"/>
    <lineage>
        <taxon>Bacteria</taxon>
        <taxon>Bacillati</taxon>
        <taxon>Actinomycetota</taxon>
        <taxon>Actinomycetes</taxon>
        <taxon>Streptosporangiales</taxon>
        <taxon>Thermomonosporaceae</taxon>
        <taxon>Actinomadura</taxon>
    </lineage>
</organism>
<keyword evidence="5" id="KW-1185">Reference proteome</keyword>
<dbReference type="AlphaFoldDB" id="A0A7K1KVE4"/>
<proteinExistence type="inferred from homology"/>
<feature type="transmembrane region" description="Helical" evidence="3">
    <location>
        <begin position="200"/>
        <end position="221"/>
    </location>
</feature>
<keyword evidence="3" id="KW-0472">Membrane</keyword>
<dbReference type="GO" id="GO:0016020">
    <property type="term" value="C:membrane"/>
    <property type="evidence" value="ECO:0007669"/>
    <property type="project" value="InterPro"/>
</dbReference>
<name>A0A7K1KVE4_9ACTN</name>
<dbReference type="RefSeq" id="WP_156215129.1">
    <property type="nucleotide sequence ID" value="NZ_WOFH01000002.1"/>
</dbReference>
<comment type="similarity">
    <text evidence="2">Belongs to the CDP-alcohol phosphatidyltransferase class-I family.</text>
</comment>
<reference evidence="4 5" key="1">
    <citation type="submission" date="2019-11" db="EMBL/GenBank/DDBJ databases">
        <authorList>
            <person name="Cao P."/>
        </authorList>
    </citation>
    <scope>NUCLEOTIDE SEQUENCE [LARGE SCALE GENOMIC DNA]</scope>
    <source>
        <strain evidence="4 5">NEAU-AAG5</strain>
    </source>
</reference>
<dbReference type="InterPro" id="IPR048254">
    <property type="entry name" value="CDP_ALCOHOL_P_TRANSF_CS"/>
</dbReference>
<dbReference type="Proteomes" id="UP000432015">
    <property type="component" value="Unassembled WGS sequence"/>
</dbReference>
<sequence length="246" mass="25245">MTRMTRGRDLAAAAAAQVGLLATLRPGPVGWAAGIGCAAGSWAVLAAAFRARRALGPADRVTLVRTVLAGGAAALVAAHLAGEGGGVAALVALSALALVLDGVDGRVARRTGTASALGARFDMEVDAFLILVLSVRVAESAGAWALAIGAMRYAFGAAALALPWLRAALPPSPARKAVAALQGVALVVAAAGIVPHAEVLVAVALGLLTWSFGRDVRWLFVRRPRRRSGRRTHEPRRTRVLDPIAR</sequence>
<dbReference type="InterPro" id="IPR043130">
    <property type="entry name" value="CDP-OH_PTrfase_TM_dom"/>
</dbReference>
<dbReference type="Gene3D" id="1.20.120.1760">
    <property type="match status" value="1"/>
</dbReference>
<dbReference type="GO" id="GO:0016780">
    <property type="term" value="F:phosphotransferase activity, for other substituted phosphate groups"/>
    <property type="evidence" value="ECO:0007669"/>
    <property type="project" value="InterPro"/>
</dbReference>
<evidence type="ECO:0000256" key="2">
    <source>
        <dbReference type="RuleBase" id="RU003750"/>
    </source>
</evidence>
<evidence type="ECO:0000256" key="3">
    <source>
        <dbReference type="SAM" id="Phobius"/>
    </source>
</evidence>
<keyword evidence="3" id="KW-0812">Transmembrane</keyword>
<comment type="caution">
    <text evidence="4">The sequence shown here is derived from an EMBL/GenBank/DDBJ whole genome shotgun (WGS) entry which is preliminary data.</text>
</comment>
<feature type="transmembrane region" description="Helical" evidence="3">
    <location>
        <begin position="177"/>
        <end position="194"/>
    </location>
</feature>
<accession>A0A7K1KVE4</accession>